<evidence type="ECO:0000256" key="4">
    <source>
        <dbReference type="ARBA" id="ARBA00022725"/>
    </source>
</evidence>
<feature type="transmembrane region" description="Helical" evidence="9">
    <location>
        <begin position="903"/>
        <end position="923"/>
    </location>
</feature>
<gene>
    <name evidence="10" type="ORF">TSAR_014897</name>
</gene>
<name>A0A232F7Y6_9HYME</name>
<feature type="transmembrane region" description="Helical" evidence="9">
    <location>
        <begin position="662"/>
        <end position="682"/>
    </location>
</feature>
<evidence type="ECO:0008006" key="12">
    <source>
        <dbReference type="Google" id="ProtNLM"/>
    </source>
</evidence>
<feature type="transmembrane region" description="Helical" evidence="9">
    <location>
        <begin position="626"/>
        <end position="650"/>
    </location>
</feature>
<protein>
    <recommendedName>
        <fullName evidence="12">Odorant receptor</fullName>
    </recommendedName>
</protein>
<feature type="transmembrane region" description="Helical" evidence="9">
    <location>
        <begin position="1125"/>
        <end position="1142"/>
    </location>
</feature>
<feature type="transmembrane region" description="Helical" evidence="9">
    <location>
        <begin position="250"/>
        <end position="274"/>
    </location>
</feature>
<feature type="transmembrane region" description="Helical" evidence="9">
    <location>
        <begin position="411"/>
        <end position="432"/>
    </location>
</feature>
<feature type="transmembrane region" description="Helical" evidence="9">
    <location>
        <begin position="978"/>
        <end position="999"/>
    </location>
</feature>
<evidence type="ECO:0000256" key="2">
    <source>
        <dbReference type="ARBA" id="ARBA00022606"/>
    </source>
</evidence>
<feature type="transmembrane region" description="Helical" evidence="9">
    <location>
        <begin position="1178"/>
        <end position="1198"/>
    </location>
</feature>
<dbReference type="Proteomes" id="UP000215335">
    <property type="component" value="Unassembled WGS sequence"/>
</dbReference>
<sequence>MEEDIQTYKVCLQNVVICLIVSGVWPATHPVLKKIAFFVTFFSTFSIMAHTLNFSLHNAQNVRILVRGLAAASSFLSISSKVFLFFQHQDDLVYLNDYLSKKFTSDMQNPENLPDLLANVRTFAVFVTMYKTTAAFIASMYSVVPIVAFLKYGKYLRVYPCLYPFSYAPGGVVHWLLYGWESAGALSAWAITVGTDCIFGMYAIQICGEQRILARKLKDLRVGSNYKKQLQDCMERHHFIITVKNKFEDLYGLISIWLAISGAIVLCSLIFQVTEYLENDGGHVRAIIFFAHFSSKMMQVFMYSWYGNLINEESLAFPRAIYSSHWTDCCDTRFKNDILIVLAQRPLIVTALGCMNVQLDMFAKIVQSSISYFFLLQTLKAKGEENYSNTIIWSLICSGLWPKGHYVLKKILSCISFLSITTIMTTAINFSFQNARNVQLMTKGMGTAVSFSSVFSKIVMVLYHQNDFIYLRKHLTTRFKRDLEQTENRQDLLFNVHIFTKFVNTHEASMAFAMFMYCIGPILALYRHGKYVRTFPCLYPFHYEPGDVVHWMIYGLEVTGATVIWFITIGVDCGFCMYALELCGEFKVLGRKFRELRVANDYKEKLRDCIERHHLIINAKNRLEDAFGIMAIWLALSGAFLLCSLIFQITEILENHGSYLKIAHLCSHLLAKYLQIFMYAWYGNLIADESQSFLYSMYSSHWIDACDKRFKSDILIVLVQEPLMLVAKGCMNIQLDMFVKEVVKYKAYSSNIIWCLSFAGLWPHAHPVPKRIFSFVSFFSTLAILMSTTNFVFQNGRNVILVAKGLCPAVLLFLLHQDDLAYLNKHLTSKFMIDMEVSEYRKEQLSIMRFFAKFVRAHEASLTAAMSMYILVPIIIFLKHGLYVRTYPCLYPFSYEPGGLIHWLLYTLEAVGAVCIWSTSIGVDCGFAMYTLQLCGELKILAKKFKELKLGKDYKEKLRDCIERHHVIISAKKRLEEAFGLVSIWLAISGALVLCSLIFQISELSENKNSFLHMGHLCAQFLAKFLQIFMYAWYGNLVAEESLAFLDAMYSSHWPDSCDNQFKNDILIVLVQKPLVLVAKGCMNIKLDMFAKIVKSSMSYFFLLQTLNADTDLELKKYKRYYRDIKLLLVVSGIWPNFYPILDRVVSIVAAISTLLMTMALLNFCAHHVANVMILTKSMGIAISFFSSFLKICIFLSHHDDLVYLNDYLTSSHTSDLSNPDERSHLLEKFSSFSKFFYTLTIAVALTFVLITITPFFALKRGKYLHIYPVIFPFDYEPGGSVYWSLICLELTAGFFVWSVTSGVDSVFGLYALQMCGELRVLAKRFEELRATGDYRMRMRECMDRHHLLMRSRDILEKVFGFLAIWLAVTSALVQCSLVFQAKVEFKTLSPFKIGFFFFYILMKLVQAFTYAWYGNLIAEESALCLNAMYNAHWPGSGDIRFMNDVLIVLSQKPLIFKAKSCMSLHMDVFTKIMNTAVSYFFLLQTLDEGSVRHL</sequence>
<dbReference type="PANTHER" id="PTHR21137:SF43">
    <property type="entry name" value="ODORANT RECEPTOR 47A-RELATED"/>
    <property type="match status" value="1"/>
</dbReference>
<accession>A0A232F7Y6</accession>
<dbReference type="GO" id="GO:0004984">
    <property type="term" value="F:olfactory receptor activity"/>
    <property type="evidence" value="ECO:0007669"/>
    <property type="project" value="InterPro"/>
</dbReference>
<dbReference type="GO" id="GO:0005549">
    <property type="term" value="F:odorant binding"/>
    <property type="evidence" value="ECO:0007669"/>
    <property type="project" value="InterPro"/>
</dbReference>
<feature type="transmembrane region" description="Helical" evidence="9">
    <location>
        <begin position="1236"/>
        <end position="1259"/>
    </location>
</feature>
<dbReference type="Pfam" id="PF02949">
    <property type="entry name" value="7tm_6"/>
    <property type="match status" value="4"/>
</dbReference>
<dbReference type="PANTHER" id="PTHR21137">
    <property type="entry name" value="ODORANT RECEPTOR"/>
    <property type="match status" value="1"/>
</dbReference>
<keyword evidence="4" id="KW-0552">Olfaction</keyword>
<feature type="transmembrane region" description="Helical" evidence="9">
    <location>
        <begin position="1392"/>
        <end position="1414"/>
    </location>
</feature>
<organism evidence="10 11">
    <name type="scientific">Trichomalopsis sarcophagae</name>
    <dbReference type="NCBI Taxonomy" id="543379"/>
    <lineage>
        <taxon>Eukaryota</taxon>
        <taxon>Metazoa</taxon>
        <taxon>Ecdysozoa</taxon>
        <taxon>Arthropoda</taxon>
        <taxon>Hexapoda</taxon>
        <taxon>Insecta</taxon>
        <taxon>Pterygota</taxon>
        <taxon>Neoptera</taxon>
        <taxon>Endopterygota</taxon>
        <taxon>Hymenoptera</taxon>
        <taxon>Apocrita</taxon>
        <taxon>Proctotrupomorpha</taxon>
        <taxon>Chalcidoidea</taxon>
        <taxon>Pteromalidae</taxon>
        <taxon>Pteromalinae</taxon>
        <taxon>Trichomalopsis</taxon>
    </lineage>
</organism>
<dbReference type="EMBL" id="NNAY01000804">
    <property type="protein sequence ID" value="OXU26417.1"/>
    <property type="molecule type" value="Genomic_DNA"/>
</dbReference>
<feature type="transmembrane region" description="Helical" evidence="9">
    <location>
        <begin position="123"/>
        <end position="150"/>
    </location>
</feature>
<evidence type="ECO:0000313" key="11">
    <source>
        <dbReference type="Proteomes" id="UP000215335"/>
    </source>
</evidence>
<evidence type="ECO:0000256" key="3">
    <source>
        <dbReference type="ARBA" id="ARBA00022692"/>
    </source>
</evidence>
<feature type="transmembrane region" description="Helical" evidence="9">
    <location>
        <begin position="12"/>
        <end position="29"/>
    </location>
</feature>
<feature type="transmembrane region" description="Helical" evidence="9">
    <location>
        <begin position="162"/>
        <end position="180"/>
    </location>
</feature>
<evidence type="ECO:0000256" key="9">
    <source>
        <dbReference type="SAM" id="Phobius"/>
    </source>
</evidence>
<dbReference type="GO" id="GO:0005886">
    <property type="term" value="C:plasma membrane"/>
    <property type="evidence" value="ECO:0007669"/>
    <property type="project" value="TreeGrafter"/>
</dbReference>
<evidence type="ECO:0000256" key="5">
    <source>
        <dbReference type="ARBA" id="ARBA00022989"/>
    </source>
</evidence>
<keyword evidence="2" id="KW-0716">Sensory transduction</keyword>
<dbReference type="OrthoDB" id="7548151at2759"/>
<feature type="transmembrane region" description="Helical" evidence="9">
    <location>
        <begin position="862"/>
        <end position="883"/>
    </location>
</feature>
<comment type="caution">
    <text evidence="10">The sequence shown here is derived from an EMBL/GenBank/DDBJ whole genome shotgun (WGS) entry which is preliminary data.</text>
</comment>
<feature type="transmembrane region" description="Helical" evidence="9">
    <location>
        <begin position="1359"/>
        <end position="1380"/>
    </location>
</feature>
<keyword evidence="8" id="KW-0807">Transducer</keyword>
<feature type="transmembrane region" description="Helical" evidence="9">
    <location>
        <begin position="772"/>
        <end position="793"/>
    </location>
</feature>
<keyword evidence="6 9" id="KW-0472">Membrane</keyword>
<keyword evidence="5 9" id="KW-1133">Transmembrane helix</keyword>
<feature type="transmembrane region" description="Helical" evidence="9">
    <location>
        <begin position="35"/>
        <end position="52"/>
    </location>
</feature>
<evidence type="ECO:0000256" key="1">
    <source>
        <dbReference type="ARBA" id="ARBA00004141"/>
    </source>
</evidence>
<reference evidence="10 11" key="1">
    <citation type="journal article" date="2017" name="Curr. Biol.">
        <title>The Evolution of Venom by Co-option of Single-Copy Genes.</title>
        <authorList>
            <person name="Martinson E.O."/>
            <person name="Mrinalini"/>
            <person name="Kelkar Y.D."/>
            <person name="Chang C.H."/>
            <person name="Werren J.H."/>
        </authorList>
    </citation>
    <scope>NUCLEOTIDE SEQUENCE [LARGE SCALE GENOMIC DNA]</scope>
    <source>
        <strain evidence="10 11">Alberta</strain>
        <tissue evidence="10">Whole body</tissue>
    </source>
</reference>
<proteinExistence type="predicted"/>
<feature type="transmembrane region" description="Helical" evidence="9">
    <location>
        <begin position="186"/>
        <end position="208"/>
    </location>
</feature>
<keyword evidence="7" id="KW-0675">Receptor</keyword>
<feature type="transmembrane region" description="Helical" evidence="9">
    <location>
        <begin position="1011"/>
        <end position="1034"/>
    </location>
</feature>
<evidence type="ECO:0000256" key="7">
    <source>
        <dbReference type="ARBA" id="ARBA00023170"/>
    </source>
</evidence>
<feature type="transmembrane region" description="Helical" evidence="9">
    <location>
        <begin position="1148"/>
        <end position="1166"/>
    </location>
</feature>
<feature type="transmembrane region" description="Helical" evidence="9">
    <location>
        <begin position="64"/>
        <end position="86"/>
    </location>
</feature>
<keyword evidence="11" id="KW-1185">Reference proteome</keyword>
<dbReference type="InterPro" id="IPR004117">
    <property type="entry name" value="7tm6_olfct_rcpt"/>
</dbReference>
<evidence type="ECO:0000313" key="10">
    <source>
        <dbReference type="EMBL" id="OXU26417.1"/>
    </source>
</evidence>
<feature type="transmembrane region" description="Helical" evidence="9">
    <location>
        <begin position="508"/>
        <end position="526"/>
    </location>
</feature>
<evidence type="ECO:0000256" key="8">
    <source>
        <dbReference type="ARBA" id="ARBA00023224"/>
    </source>
</evidence>
<dbReference type="GO" id="GO:0007165">
    <property type="term" value="P:signal transduction"/>
    <property type="evidence" value="ECO:0007669"/>
    <property type="project" value="UniProtKB-KW"/>
</dbReference>
<comment type="subcellular location">
    <subcellularLocation>
        <location evidence="1">Membrane</location>
        <topology evidence="1">Multi-pass membrane protein</topology>
    </subcellularLocation>
</comment>
<keyword evidence="3 9" id="KW-0812">Transmembrane</keyword>
<evidence type="ECO:0000256" key="6">
    <source>
        <dbReference type="ARBA" id="ARBA00023136"/>
    </source>
</evidence>
<feature type="transmembrane region" description="Helical" evidence="9">
    <location>
        <begin position="444"/>
        <end position="463"/>
    </location>
</feature>
<feature type="transmembrane region" description="Helical" evidence="9">
    <location>
        <begin position="286"/>
        <end position="306"/>
    </location>
</feature>
<dbReference type="STRING" id="543379.A0A232F7Y6"/>